<keyword evidence="6" id="KW-0564">Palmitate</keyword>
<comment type="subcellular location">
    <subcellularLocation>
        <location evidence="1">Membrane</location>
        <topology evidence="1">Lipid-anchor</topology>
    </subcellularLocation>
</comment>
<feature type="domain" description="Spore germination GerAC-like C-terminal" evidence="8">
    <location>
        <begin position="221"/>
        <end position="389"/>
    </location>
</feature>
<dbReference type="PANTHER" id="PTHR35789:SF1">
    <property type="entry name" value="SPORE GERMINATION PROTEIN B3"/>
    <property type="match status" value="1"/>
</dbReference>
<protein>
    <submittedName>
        <fullName evidence="10">Spore germination protein KC</fullName>
    </submittedName>
</protein>
<evidence type="ECO:0000256" key="1">
    <source>
        <dbReference type="ARBA" id="ARBA00004635"/>
    </source>
</evidence>
<evidence type="ECO:0000259" key="8">
    <source>
        <dbReference type="Pfam" id="PF05504"/>
    </source>
</evidence>
<keyword evidence="3" id="KW-0309">Germination</keyword>
<organism evidence="10 11">
    <name type="scientific">Metabacillus niabensis</name>
    <dbReference type="NCBI Taxonomy" id="324854"/>
    <lineage>
        <taxon>Bacteria</taxon>
        <taxon>Bacillati</taxon>
        <taxon>Bacillota</taxon>
        <taxon>Bacilli</taxon>
        <taxon>Bacillales</taxon>
        <taxon>Bacillaceae</taxon>
        <taxon>Metabacillus</taxon>
    </lineage>
</organism>
<dbReference type="Pfam" id="PF25198">
    <property type="entry name" value="Spore_GerAC_N"/>
    <property type="match status" value="1"/>
</dbReference>
<keyword evidence="5" id="KW-0472">Membrane</keyword>
<dbReference type="PANTHER" id="PTHR35789">
    <property type="entry name" value="SPORE GERMINATION PROTEIN B3"/>
    <property type="match status" value="1"/>
</dbReference>
<reference evidence="10 11" key="1">
    <citation type="submission" date="2023-07" db="EMBL/GenBank/DDBJ databases">
        <title>Genomic Encyclopedia of Type Strains, Phase IV (KMG-IV): sequencing the most valuable type-strain genomes for metagenomic binning, comparative biology and taxonomic classification.</title>
        <authorList>
            <person name="Goeker M."/>
        </authorList>
    </citation>
    <scope>NUCLEOTIDE SEQUENCE [LARGE SCALE GENOMIC DNA]</scope>
    <source>
        <strain evidence="10 11">DSM 17723</strain>
    </source>
</reference>
<name>A0ABT9Z2E8_9BACI</name>
<comment type="similarity">
    <text evidence="2">Belongs to the GerABKC lipoprotein family.</text>
</comment>
<sequence>MDKRIIIIFLCMIVFLTGCWDRRELNDISIVTGIAVDPGEKKKYKLTVEVANAAEFGKQSAQGDAPVITYSLEGDSIAELTNKMNIGLTKQLVYSHTRVLFINEEIAKKGLLGFLDFLERSGQFRNDFRIIITKGDQAADFTRIVYPIQKSPSLKLHQQTESMQREWGGDPSVKLTDFISSIISKGRNPVAIIVKLKGDVDKGKKTENNKSLDPEALVYIDGLAVFNNDKMVGSLTVTDTRNYFWTQRLQQTSIAVPCNEKKKEDETFLDLRIIRTKTNIKTTYKHNMPKLHVDIYGEANIQGNECTRDLTNLDVYQEYEKNLNKQVKKEITDSIKKVQEDFGSDIYGFGDRLNQTNPKKFKEVKADWDKEFARADLDVHVNITLLRGGFRNKSFKTDLKRGE</sequence>
<keyword evidence="7" id="KW-0449">Lipoprotein</keyword>
<dbReference type="InterPro" id="IPR057336">
    <property type="entry name" value="GerAC_N"/>
</dbReference>
<evidence type="ECO:0000256" key="7">
    <source>
        <dbReference type="ARBA" id="ARBA00023288"/>
    </source>
</evidence>
<dbReference type="NCBIfam" id="TIGR02887">
    <property type="entry name" value="spore_ger_x_C"/>
    <property type="match status" value="1"/>
</dbReference>
<dbReference type="PROSITE" id="PS51257">
    <property type="entry name" value="PROKAR_LIPOPROTEIN"/>
    <property type="match status" value="1"/>
</dbReference>
<gene>
    <name evidence="10" type="ORF">J2S02_002778</name>
</gene>
<dbReference type="InterPro" id="IPR046953">
    <property type="entry name" value="Spore_GerAC-like_C"/>
</dbReference>
<dbReference type="Pfam" id="PF05504">
    <property type="entry name" value="Spore_GerAC"/>
    <property type="match status" value="1"/>
</dbReference>
<dbReference type="RefSeq" id="WP_174879614.1">
    <property type="nucleotide sequence ID" value="NZ_CADEPK010000033.1"/>
</dbReference>
<proteinExistence type="inferred from homology"/>
<evidence type="ECO:0000256" key="6">
    <source>
        <dbReference type="ARBA" id="ARBA00023139"/>
    </source>
</evidence>
<dbReference type="InterPro" id="IPR038501">
    <property type="entry name" value="Spore_GerAC_C_sf"/>
</dbReference>
<keyword evidence="11" id="KW-1185">Reference proteome</keyword>
<keyword evidence="4" id="KW-0732">Signal</keyword>
<dbReference type="Gene3D" id="3.30.300.210">
    <property type="entry name" value="Nutrient germinant receptor protein C, domain 3"/>
    <property type="match status" value="1"/>
</dbReference>
<dbReference type="EMBL" id="JAUSTZ010000005">
    <property type="protein sequence ID" value="MDQ0226433.1"/>
    <property type="molecule type" value="Genomic_DNA"/>
</dbReference>
<evidence type="ECO:0000256" key="5">
    <source>
        <dbReference type="ARBA" id="ARBA00023136"/>
    </source>
</evidence>
<comment type="caution">
    <text evidence="10">The sequence shown here is derived from an EMBL/GenBank/DDBJ whole genome shotgun (WGS) entry which is preliminary data.</text>
</comment>
<evidence type="ECO:0000259" key="9">
    <source>
        <dbReference type="Pfam" id="PF25198"/>
    </source>
</evidence>
<evidence type="ECO:0000256" key="4">
    <source>
        <dbReference type="ARBA" id="ARBA00022729"/>
    </source>
</evidence>
<evidence type="ECO:0000313" key="11">
    <source>
        <dbReference type="Proteomes" id="UP001232245"/>
    </source>
</evidence>
<dbReference type="InterPro" id="IPR008844">
    <property type="entry name" value="Spore_GerAC-like"/>
</dbReference>
<evidence type="ECO:0000313" key="10">
    <source>
        <dbReference type="EMBL" id="MDQ0226433.1"/>
    </source>
</evidence>
<dbReference type="Proteomes" id="UP001232245">
    <property type="component" value="Unassembled WGS sequence"/>
</dbReference>
<feature type="domain" description="Spore germination protein N-terminal" evidence="9">
    <location>
        <begin position="21"/>
        <end position="195"/>
    </location>
</feature>
<evidence type="ECO:0000256" key="2">
    <source>
        <dbReference type="ARBA" id="ARBA00007886"/>
    </source>
</evidence>
<accession>A0ABT9Z2E8</accession>
<evidence type="ECO:0000256" key="3">
    <source>
        <dbReference type="ARBA" id="ARBA00022544"/>
    </source>
</evidence>